<organism evidence="3 4">
    <name type="scientific">Vitrella brassicaformis (strain CCMP3155)</name>
    <dbReference type="NCBI Taxonomy" id="1169540"/>
    <lineage>
        <taxon>Eukaryota</taxon>
        <taxon>Sar</taxon>
        <taxon>Alveolata</taxon>
        <taxon>Colpodellida</taxon>
        <taxon>Vitrellaceae</taxon>
        <taxon>Vitrella</taxon>
    </lineage>
</organism>
<feature type="region of interest" description="Disordered" evidence="1">
    <location>
        <begin position="346"/>
        <end position="399"/>
    </location>
</feature>
<evidence type="ECO:0000256" key="1">
    <source>
        <dbReference type="SAM" id="MobiDB-lite"/>
    </source>
</evidence>
<dbReference type="EMBL" id="CDMY01000201">
    <property type="protein sequence ID" value="CEL94003.1"/>
    <property type="molecule type" value="Genomic_DNA"/>
</dbReference>
<feature type="compositionally biased region" description="Polar residues" evidence="1">
    <location>
        <begin position="373"/>
        <end position="385"/>
    </location>
</feature>
<keyword evidence="4" id="KW-1185">Reference proteome</keyword>
<dbReference type="VEuPathDB" id="CryptoDB:Vbra_20348"/>
<name>A0A0G4EDD2_VITBC</name>
<dbReference type="InParanoid" id="A0A0G4EDD2"/>
<feature type="region of interest" description="Disordered" evidence="1">
    <location>
        <begin position="164"/>
        <end position="198"/>
    </location>
</feature>
<protein>
    <recommendedName>
        <fullName evidence="2">TLDc domain-containing protein</fullName>
    </recommendedName>
</protein>
<proteinExistence type="predicted"/>
<accession>A0A0G4EDD2</accession>
<dbReference type="PhylomeDB" id="A0A0G4EDD2"/>
<reference evidence="3 4" key="1">
    <citation type="submission" date="2014-11" db="EMBL/GenBank/DDBJ databases">
        <authorList>
            <person name="Zhu J."/>
            <person name="Qi W."/>
            <person name="Song R."/>
        </authorList>
    </citation>
    <scope>NUCLEOTIDE SEQUENCE [LARGE SCALE GENOMIC DNA]</scope>
</reference>
<feature type="region of interest" description="Disordered" evidence="1">
    <location>
        <begin position="443"/>
        <end position="478"/>
    </location>
</feature>
<feature type="region of interest" description="Disordered" evidence="1">
    <location>
        <begin position="404"/>
        <end position="423"/>
    </location>
</feature>
<dbReference type="OrthoDB" id="9909311at2759"/>
<feature type="compositionally biased region" description="Low complexity" evidence="1">
    <location>
        <begin position="164"/>
        <end position="180"/>
    </location>
</feature>
<dbReference type="Pfam" id="PF07534">
    <property type="entry name" value="TLD"/>
    <property type="match status" value="1"/>
</dbReference>
<feature type="region of interest" description="Disordered" evidence="1">
    <location>
        <begin position="211"/>
        <end position="232"/>
    </location>
</feature>
<feature type="compositionally biased region" description="Basic and acidic residues" evidence="1">
    <location>
        <begin position="182"/>
        <end position="195"/>
    </location>
</feature>
<feature type="region of interest" description="Disordered" evidence="1">
    <location>
        <begin position="285"/>
        <end position="333"/>
    </location>
</feature>
<dbReference type="Proteomes" id="UP000041254">
    <property type="component" value="Unassembled WGS sequence"/>
</dbReference>
<dbReference type="InterPro" id="IPR006571">
    <property type="entry name" value="TLDc_dom"/>
</dbReference>
<evidence type="ECO:0000259" key="2">
    <source>
        <dbReference type="Pfam" id="PF07534"/>
    </source>
</evidence>
<sequence length="787" mass="86131">MSASPSTAPQSPPPQWAQQRVKQEFLQLLHGNWRTYDKDRPLSSQRLPLGPFNWPRGRVASDKRPESFRLGHCRRLRDLKGRQLACAIDVALRQEFVDELNKQLPPPLNLEVESASLGFPERSHMTTENFELINKHQAAPSFNLRSHPLPSSTPDAHEAGQVAEGAGASAAFASAPAASELQQHEPPKALQKEHSASAVAPAAPAGGSFFIEYRGYPPKDPQTSQQPASAHSGRLLPSARIKLKDWASFSFTYDYQDKWDLVKRRSYCLICEVFYNSFGKTEHPCFKRTRSVPPKQPTTPNQQVPTIQPHARRTESATALPSDRPSDQQGQVVDESAAVRMADGFTEPITGLSRQATTCPPDDDAAGGDRPLDTQSQTSEPSNTMKMPPSESRQTDERQLNKIQKTPTRSHREGPPSVVLSRSSVKSVLTVTADDRLSDIREDDGDVVSVSDGVPDGITALSSRSTTDGDDQPPDPQVVVGSSLSSTECAALHSVLALGMWDECEFTLLYRASRDGAEYGDLLRCVGDTKGLVFLIRKDSCGQWIHIDDVPDGYVGVRESDEYGSALFGGSKSFMADEVEVIRVESLSLLSLKVIEGANFDALQSAALDRFLGPTIAGRLKLIYRASRDGPSYGDLLRCVNDASGLVFVIGKDKYVFGAFIRAGIRLPNDPRGNNTYICDVWHFSLAGHFIKGPTKMGDGWLPVHVAGREGRLPVHRAKLCIGGIGCSLDLGCEDGAPADMRSCRHWLPSRYVRDGYVGVREGEYGIARFGGSEFFMADEVEVLTVV</sequence>
<evidence type="ECO:0000313" key="4">
    <source>
        <dbReference type="Proteomes" id="UP000041254"/>
    </source>
</evidence>
<evidence type="ECO:0000313" key="3">
    <source>
        <dbReference type="EMBL" id="CEL94003.1"/>
    </source>
</evidence>
<gene>
    <name evidence="3" type="ORF">Vbra_20348</name>
</gene>
<dbReference type="AlphaFoldDB" id="A0A0G4EDD2"/>
<feature type="domain" description="TLDc" evidence="2">
    <location>
        <begin position="617"/>
        <end position="676"/>
    </location>
</feature>